<accession>A0A814J7G9</accession>
<dbReference type="Proteomes" id="UP000663864">
    <property type="component" value="Unassembled WGS sequence"/>
</dbReference>
<dbReference type="GO" id="GO:0046875">
    <property type="term" value="F:ephrin receptor binding"/>
    <property type="evidence" value="ECO:0007669"/>
    <property type="project" value="TreeGrafter"/>
</dbReference>
<dbReference type="GO" id="GO:0048013">
    <property type="term" value="P:ephrin receptor signaling pathway"/>
    <property type="evidence" value="ECO:0007669"/>
    <property type="project" value="TreeGrafter"/>
</dbReference>
<keyword evidence="5" id="KW-0325">Glycoprotein</keyword>
<dbReference type="Proteomes" id="UP000663836">
    <property type="component" value="Unassembled WGS sequence"/>
</dbReference>
<feature type="disulfide bond" evidence="6">
    <location>
        <begin position="77"/>
        <end position="141"/>
    </location>
</feature>
<evidence type="ECO:0000256" key="6">
    <source>
        <dbReference type="PROSITE-ProRule" id="PRU00884"/>
    </source>
</evidence>
<reference evidence="9" key="1">
    <citation type="submission" date="2021-02" db="EMBL/GenBank/DDBJ databases">
        <authorList>
            <person name="Nowell W R."/>
        </authorList>
    </citation>
    <scope>NUCLEOTIDE SEQUENCE</scope>
</reference>
<dbReference type="InterPro" id="IPR031328">
    <property type="entry name" value="Ephrin"/>
</dbReference>
<dbReference type="PROSITE" id="PS51551">
    <property type="entry name" value="EPHRIN_RBD_2"/>
    <property type="match status" value="1"/>
</dbReference>
<dbReference type="SMART" id="SM00280">
    <property type="entry name" value="KAZAL"/>
    <property type="match status" value="3"/>
</dbReference>
<dbReference type="SUPFAM" id="SSF100895">
    <property type="entry name" value="Kazal-type serine protease inhibitors"/>
    <property type="match status" value="3"/>
</dbReference>
<organism evidence="9 11">
    <name type="scientific">Rotaria sordida</name>
    <dbReference type="NCBI Taxonomy" id="392033"/>
    <lineage>
        <taxon>Eukaryota</taxon>
        <taxon>Metazoa</taxon>
        <taxon>Spiralia</taxon>
        <taxon>Gnathifera</taxon>
        <taxon>Rotifera</taxon>
        <taxon>Eurotatoria</taxon>
        <taxon>Bdelloidea</taxon>
        <taxon>Philodinida</taxon>
        <taxon>Philodinidae</taxon>
        <taxon>Rotaria</taxon>
    </lineage>
</organism>
<dbReference type="InterPro" id="IPR002350">
    <property type="entry name" value="Kazal_dom"/>
</dbReference>
<evidence type="ECO:0000256" key="2">
    <source>
        <dbReference type="ARBA" id="ARBA00022729"/>
    </source>
</evidence>
<dbReference type="PANTHER" id="PTHR11304:SF29">
    <property type="entry name" value="EPHRIN"/>
    <property type="match status" value="1"/>
</dbReference>
<dbReference type="AlphaFoldDB" id="A0A814J7G9"/>
<feature type="disulfide bond" evidence="6">
    <location>
        <begin position="48"/>
        <end position="88"/>
    </location>
</feature>
<evidence type="ECO:0000256" key="1">
    <source>
        <dbReference type="ARBA" id="ARBA00004370"/>
    </source>
</evidence>
<evidence type="ECO:0000259" key="8">
    <source>
        <dbReference type="PROSITE" id="PS51551"/>
    </source>
</evidence>
<evidence type="ECO:0000256" key="3">
    <source>
        <dbReference type="ARBA" id="ARBA00023136"/>
    </source>
</evidence>
<feature type="domain" description="Ephrin RBD" evidence="8">
    <location>
        <begin position="16"/>
        <end position="152"/>
    </location>
</feature>
<comment type="caution">
    <text evidence="9">The sequence shown here is derived from an EMBL/GenBank/DDBJ whole genome shotgun (WGS) entry which is preliminary data.</text>
</comment>
<comment type="similarity">
    <text evidence="6">Belongs to the ephrin family.</text>
</comment>
<evidence type="ECO:0008006" key="12">
    <source>
        <dbReference type="Google" id="ProtNLM"/>
    </source>
</evidence>
<evidence type="ECO:0000259" key="7">
    <source>
        <dbReference type="PROSITE" id="PS51465"/>
    </source>
</evidence>
<evidence type="ECO:0000256" key="4">
    <source>
        <dbReference type="ARBA" id="ARBA00023157"/>
    </source>
</evidence>
<evidence type="ECO:0000313" key="11">
    <source>
        <dbReference type="Proteomes" id="UP000663864"/>
    </source>
</evidence>
<dbReference type="Gene3D" id="2.60.40.420">
    <property type="entry name" value="Cupredoxins - blue copper proteins"/>
    <property type="match status" value="1"/>
</dbReference>
<evidence type="ECO:0000313" key="10">
    <source>
        <dbReference type="EMBL" id="CAF3807175.1"/>
    </source>
</evidence>
<keyword evidence="3" id="KW-0472">Membrane</keyword>
<evidence type="ECO:0000313" key="9">
    <source>
        <dbReference type="EMBL" id="CAF1035579.1"/>
    </source>
</evidence>
<dbReference type="InterPro" id="IPR036058">
    <property type="entry name" value="Kazal_dom_sf"/>
</dbReference>
<dbReference type="InterPro" id="IPR001799">
    <property type="entry name" value="Ephrin_RBD"/>
</dbReference>
<gene>
    <name evidence="10" type="ORF">JBS370_LOCUS15648</name>
    <name evidence="9" type="ORF">ZHD862_LOCUS14275</name>
</gene>
<keyword evidence="4 6" id="KW-1015">Disulfide bond</keyword>
<feature type="domain" description="Kazal-like" evidence="7">
    <location>
        <begin position="625"/>
        <end position="685"/>
    </location>
</feature>
<dbReference type="Gene3D" id="3.30.60.30">
    <property type="match status" value="3"/>
</dbReference>
<dbReference type="Pfam" id="PF07648">
    <property type="entry name" value="Kazal_2"/>
    <property type="match status" value="3"/>
</dbReference>
<comment type="subcellular location">
    <subcellularLocation>
        <location evidence="1">Membrane</location>
    </subcellularLocation>
</comment>
<dbReference type="GO" id="GO:0007411">
    <property type="term" value="P:axon guidance"/>
    <property type="evidence" value="ECO:0007669"/>
    <property type="project" value="TreeGrafter"/>
</dbReference>
<dbReference type="Pfam" id="PF00812">
    <property type="entry name" value="Ephrin"/>
    <property type="match status" value="1"/>
</dbReference>
<evidence type="ECO:0000256" key="5">
    <source>
        <dbReference type="ARBA" id="ARBA00023180"/>
    </source>
</evidence>
<dbReference type="SUPFAM" id="SSF49503">
    <property type="entry name" value="Cupredoxins"/>
    <property type="match status" value="1"/>
</dbReference>
<name>A0A814J7G9_9BILA</name>
<dbReference type="PANTHER" id="PTHR11304">
    <property type="entry name" value="EPHRIN"/>
    <property type="match status" value="1"/>
</dbReference>
<protein>
    <recommendedName>
        <fullName evidence="12">Kazal-like domain-containing protein</fullName>
    </recommendedName>
</protein>
<dbReference type="EMBL" id="CAJNOT010000615">
    <property type="protein sequence ID" value="CAF1035579.1"/>
    <property type="molecule type" value="Genomic_DNA"/>
</dbReference>
<dbReference type="CDD" id="cd00104">
    <property type="entry name" value="KAZAL_FS"/>
    <property type="match status" value="1"/>
</dbReference>
<dbReference type="PROSITE" id="PS51465">
    <property type="entry name" value="KAZAL_2"/>
    <property type="match status" value="1"/>
</dbReference>
<dbReference type="EMBL" id="CAJOBD010001513">
    <property type="protein sequence ID" value="CAF3807175.1"/>
    <property type="molecule type" value="Genomic_DNA"/>
</dbReference>
<proteinExistence type="inferred from homology"/>
<sequence length="846" mass="100118">MFSILIMCFGNYRHHRQHLQIYWNSSNRFFHSSGFLTVYLGDLIDFLCPYYDEDQYSNINIEYNTLYLVNENDYYHCNTTNYNPLLKCNKPFDTRLMYTLSISKYLPYPNLPEFHAGHLYYFISTSSGKLSDIDQRYNGLCRTKKMKLIINVQKYYRHYYDEYRQWPTPIVAKRTNLSFIDLDKRFFSFSSLSSITSQNFYLTFVLISSNSIYFHTKTRSTQLINRMLFGSTTECSIRLGRKQFTLKFYKMITCRYVENLSNIYPYLLKYSHDITALEITDSIIKNWNINQYAKVFRRFQFLIFHRTTIINKTLCSFNTLSSNLFYLHLTNFSPSLENFFSNQSCLIMKRLHVLILDHTDLGNKNILLDKFPNLHILRLNFSSFNHPLNYSYIRLFPYLQDFFLKVNDDCHRCEYEWLKYATRDNNYILFHISPNSGCMDWNRGGKFLQWQHAPLCGSCSLPLIINKKKTNNICKMEDGITEHYCKAFYGQQSLFQPWTNIFEKKTIKIIELPSTIRPSQEFMKSKYTTPIIKQYKRDIHSTFPTTTQLLLVTNDSNIISPPPITNLTTSQTSTISYWQSRLIVTRKSINLFNRSHCNPIVDSLHRPKVRLNLPSLIDQLFNISQQYTPNCSNIQCNIIHSNYLGPICLKNGLTYANICEILFALCTKQLDPYNLQIDYFGSCVTNCSLVSRCYSNNEICIMTPKPHCISRQRNCTGFSPVCDTYGKTFVNRCHLSNSLVFNQPRQIAYRGPCRLKRQCTKNLCRSNEICIQTQDKYHYPICMNCNLNETMKLCPFELFCGDNKRQYINRCQLYYERCQTKTFIKIDYFGLCHHHQNHNDDYETNN</sequence>
<dbReference type="InterPro" id="IPR008972">
    <property type="entry name" value="Cupredoxin"/>
</dbReference>
<dbReference type="GO" id="GO:0005886">
    <property type="term" value="C:plasma membrane"/>
    <property type="evidence" value="ECO:0007669"/>
    <property type="project" value="TreeGrafter"/>
</dbReference>
<keyword evidence="2" id="KW-0732">Signal</keyword>